<feature type="domain" description="GFO/IDH/MocA-like oxidoreductase" evidence="3">
    <location>
        <begin position="150"/>
        <end position="282"/>
    </location>
</feature>
<evidence type="ECO:0000259" key="2">
    <source>
        <dbReference type="Pfam" id="PF01408"/>
    </source>
</evidence>
<dbReference type="GO" id="GO:0006740">
    <property type="term" value="P:NADPH regeneration"/>
    <property type="evidence" value="ECO:0007669"/>
    <property type="project" value="TreeGrafter"/>
</dbReference>
<proteinExistence type="inferred from homology"/>
<comment type="caution">
    <text evidence="4">The sequence shown here is derived from an EMBL/GenBank/DDBJ whole genome shotgun (WGS) entry which is preliminary data.</text>
</comment>
<dbReference type="Proteomes" id="UP000284706">
    <property type="component" value="Unassembled WGS sequence"/>
</dbReference>
<name>A0A409YDK1_9AGAR</name>
<dbReference type="EMBL" id="NHYE01000968">
    <property type="protein sequence ID" value="PPR01064.1"/>
    <property type="molecule type" value="Genomic_DNA"/>
</dbReference>
<reference evidence="4 5" key="1">
    <citation type="journal article" date="2018" name="Evol. Lett.">
        <title>Horizontal gene cluster transfer increased hallucinogenic mushroom diversity.</title>
        <authorList>
            <person name="Reynolds H.T."/>
            <person name="Vijayakumar V."/>
            <person name="Gluck-Thaler E."/>
            <person name="Korotkin H.B."/>
            <person name="Matheny P.B."/>
            <person name="Slot J.C."/>
        </authorList>
    </citation>
    <scope>NUCLEOTIDE SEQUENCE [LARGE SCALE GENOMIC DNA]</scope>
    <source>
        <strain evidence="4 5">SRW20</strain>
    </source>
</reference>
<dbReference type="InterPro" id="IPR036291">
    <property type="entry name" value="NAD(P)-bd_dom_sf"/>
</dbReference>
<dbReference type="InterPro" id="IPR000683">
    <property type="entry name" value="Gfo/Idh/MocA-like_OxRdtase_N"/>
</dbReference>
<evidence type="ECO:0000313" key="4">
    <source>
        <dbReference type="EMBL" id="PPR01064.1"/>
    </source>
</evidence>
<organism evidence="4 5">
    <name type="scientific">Gymnopilus dilepis</name>
    <dbReference type="NCBI Taxonomy" id="231916"/>
    <lineage>
        <taxon>Eukaryota</taxon>
        <taxon>Fungi</taxon>
        <taxon>Dikarya</taxon>
        <taxon>Basidiomycota</taxon>
        <taxon>Agaricomycotina</taxon>
        <taxon>Agaricomycetes</taxon>
        <taxon>Agaricomycetidae</taxon>
        <taxon>Agaricales</taxon>
        <taxon>Agaricineae</taxon>
        <taxon>Hymenogastraceae</taxon>
        <taxon>Gymnopilus</taxon>
    </lineage>
</organism>
<dbReference type="Pfam" id="PF22725">
    <property type="entry name" value="GFO_IDH_MocA_C3"/>
    <property type="match status" value="1"/>
</dbReference>
<protein>
    <submittedName>
        <fullName evidence="4">Uncharacterized protein</fullName>
    </submittedName>
</protein>
<dbReference type="Pfam" id="PF01408">
    <property type="entry name" value="GFO_IDH_MocA"/>
    <property type="match status" value="1"/>
</dbReference>
<dbReference type="SUPFAM" id="SSF51735">
    <property type="entry name" value="NAD(P)-binding Rossmann-fold domains"/>
    <property type="match status" value="1"/>
</dbReference>
<gene>
    <name evidence="4" type="ORF">CVT26_016011</name>
</gene>
<dbReference type="SUPFAM" id="SSF55347">
    <property type="entry name" value="Glyceraldehyde-3-phosphate dehydrogenase-like, C-terminal domain"/>
    <property type="match status" value="1"/>
</dbReference>
<dbReference type="PANTHER" id="PTHR42840:SF5">
    <property type="entry name" value="NAD(P)-BINDING ROSSMANN-FOLD SUPERFAMILY PROTEIN"/>
    <property type="match status" value="1"/>
</dbReference>
<evidence type="ECO:0000313" key="5">
    <source>
        <dbReference type="Proteomes" id="UP000284706"/>
    </source>
</evidence>
<dbReference type="OrthoDB" id="64915at2759"/>
<evidence type="ECO:0000256" key="1">
    <source>
        <dbReference type="ARBA" id="ARBA00010928"/>
    </source>
</evidence>
<dbReference type="Gene3D" id="3.30.360.10">
    <property type="entry name" value="Dihydrodipicolinate Reductase, domain 2"/>
    <property type="match status" value="1"/>
</dbReference>
<dbReference type="GO" id="GO:0016491">
    <property type="term" value="F:oxidoreductase activity"/>
    <property type="evidence" value="ECO:0007669"/>
    <property type="project" value="TreeGrafter"/>
</dbReference>
<keyword evidence="5" id="KW-1185">Reference proteome</keyword>
<sequence>MTQGIAILGAGIFAKEAHLPALATLGDAAPPLKAVYSRSEHSSKDLADAASSTLKLDSPPSVYHDGDAATDLDALLARSDITAVIVVLPITLQPSIILKALAAGKHVLSEKPVAPDVKQGQDLIKTYEQEYKPKGLIWRVAENFEAEPGFRAAGDVVRSGKIGDVIFFKAVAANYIDKESKWYKTPWRTVPDYQGGFLVRYSKEYGGVHTIAALRTMLPGPLTHLSGFASLNKDYLKPHDTIHAVVKSGDAFHGIVELTWAFPTPTRPQTDAFVITGSNGWLSVNQVSKPGSSPVLRIVVKSLHKHEGQAEVEKEEIIEVPSKGVAAELSSFFDKLAGKADVVDLGEPVSALEDVAFIQAALNSNGQLVDLVKLVQS</sequence>
<accession>A0A409YDK1</accession>
<dbReference type="PANTHER" id="PTHR42840">
    <property type="entry name" value="NAD(P)-BINDING ROSSMANN-FOLD SUPERFAMILY PROTEIN-RELATED"/>
    <property type="match status" value="1"/>
</dbReference>
<dbReference type="STRING" id="231916.A0A409YDK1"/>
<dbReference type="GO" id="GO:0005737">
    <property type="term" value="C:cytoplasm"/>
    <property type="evidence" value="ECO:0007669"/>
    <property type="project" value="TreeGrafter"/>
</dbReference>
<feature type="domain" description="Gfo/Idh/MocA-like oxidoreductase N-terminal" evidence="2">
    <location>
        <begin position="5"/>
        <end position="129"/>
    </location>
</feature>
<comment type="similarity">
    <text evidence="1">Belongs to the Gfo/Idh/MocA family.</text>
</comment>
<evidence type="ECO:0000259" key="3">
    <source>
        <dbReference type="Pfam" id="PF22725"/>
    </source>
</evidence>
<dbReference type="Gene3D" id="3.40.50.720">
    <property type="entry name" value="NAD(P)-binding Rossmann-like Domain"/>
    <property type="match status" value="1"/>
</dbReference>
<dbReference type="InterPro" id="IPR055170">
    <property type="entry name" value="GFO_IDH_MocA-like_dom"/>
</dbReference>
<dbReference type="InParanoid" id="A0A409YDK1"/>
<dbReference type="AlphaFoldDB" id="A0A409YDK1"/>
<dbReference type="GO" id="GO:0000166">
    <property type="term" value="F:nucleotide binding"/>
    <property type="evidence" value="ECO:0007669"/>
    <property type="project" value="InterPro"/>
</dbReference>